<accession>A0A645EE74</accession>
<proteinExistence type="predicted"/>
<dbReference type="InterPro" id="IPR014710">
    <property type="entry name" value="RmlC-like_jellyroll"/>
</dbReference>
<dbReference type="AlphaFoldDB" id="A0A645EE74"/>
<evidence type="ECO:0000313" key="1">
    <source>
        <dbReference type="EMBL" id="MPM98902.1"/>
    </source>
</evidence>
<comment type="caution">
    <text evidence="1">The sequence shown here is derived from an EMBL/GenBank/DDBJ whole genome shotgun (WGS) entry which is preliminary data.</text>
</comment>
<name>A0A645EE74_9ZZZZ</name>
<evidence type="ECO:0008006" key="2">
    <source>
        <dbReference type="Google" id="ProtNLM"/>
    </source>
</evidence>
<organism evidence="1">
    <name type="scientific">bioreactor metagenome</name>
    <dbReference type="NCBI Taxonomy" id="1076179"/>
    <lineage>
        <taxon>unclassified sequences</taxon>
        <taxon>metagenomes</taxon>
        <taxon>ecological metagenomes</taxon>
    </lineage>
</organism>
<reference evidence="1" key="1">
    <citation type="submission" date="2019-08" db="EMBL/GenBank/DDBJ databases">
        <authorList>
            <person name="Kucharzyk K."/>
            <person name="Murdoch R.W."/>
            <person name="Higgins S."/>
            <person name="Loffler F."/>
        </authorList>
    </citation>
    <scope>NUCLEOTIDE SEQUENCE</scope>
</reference>
<protein>
    <recommendedName>
        <fullName evidence="2">Cupin 2 conserved barrel domain-containing protein</fullName>
    </recommendedName>
</protein>
<dbReference type="EMBL" id="VSSQ01045027">
    <property type="protein sequence ID" value="MPM98902.1"/>
    <property type="molecule type" value="Genomic_DNA"/>
</dbReference>
<sequence length="103" mass="11567">MSIKLFKKEDSVIRKISDSYSISNYLTIEDSNNVSVAVGNALNHNETTKTESDRVYFILEGEIIINNLKGKSGDILYIPQNTEYSFSGTFKAVIINSPPFKLK</sequence>
<gene>
    <name evidence="1" type="ORF">SDC9_146092</name>
</gene>
<dbReference type="Gene3D" id="2.60.120.10">
    <property type="entry name" value="Jelly Rolls"/>
    <property type="match status" value="1"/>
</dbReference>